<reference evidence="4" key="1">
    <citation type="journal article" date="2019" name="Microbiol. Immunol.">
        <title>Molecular and phenotypic characterization of Leptospira johnsonii sp. nov., Leptospira ellinghausenii sp. nov. and Leptospira ryugenii sp. nov. isolated from soil and water in Japan.</title>
        <authorList>
            <person name="Masuzawa T."/>
            <person name="Saito M."/>
            <person name="Nakao R."/>
            <person name="Nikaido Y."/>
            <person name="Matsumoto M."/>
            <person name="Ogawa M."/>
            <person name="Yokoyama M."/>
            <person name="Hidaka Y."/>
            <person name="Tomita J."/>
            <person name="Sakakibara K."/>
            <person name="Suzuki K."/>
            <person name="Yasuda S."/>
            <person name="Sato H."/>
            <person name="Yamaguchi M."/>
            <person name="Yoshida S.I."/>
            <person name="Koizumi N."/>
            <person name="Kawamura Y."/>
        </authorList>
    </citation>
    <scope>NUCLEOTIDE SEQUENCE [LARGE SCALE GENOMIC DNA]</scope>
    <source>
        <strain evidence="4">E18</strain>
    </source>
</reference>
<name>A0A2P2DHT9_9LEPT</name>
<feature type="compositionally biased region" description="Basic and acidic residues" evidence="1">
    <location>
        <begin position="59"/>
        <end position="71"/>
    </location>
</feature>
<accession>A0A2P2DHT9</accession>
<evidence type="ECO:0000313" key="4">
    <source>
        <dbReference type="Proteomes" id="UP000245206"/>
    </source>
</evidence>
<dbReference type="InterPro" id="IPR004714">
    <property type="entry name" value="Cyt_oxidase_maturation_cbb3"/>
</dbReference>
<dbReference type="PANTHER" id="PTHR41532:SF1">
    <property type="entry name" value="FIXS PROTEIN"/>
    <property type="match status" value="1"/>
</dbReference>
<dbReference type="EMBL" id="BFAZ01000010">
    <property type="protein sequence ID" value="GBF44203.1"/>
    <property type="molecule type" value="Genomic_DNA"/>
</dbReference>
<dbReference type="PANTHER" id="PTHR41532">
    <property type="entry name" value="FIXS PROTEIN"/>
    <property type="match status" value="1"/>
</dbReference>
<keyword evidence="4" id="KW-1185">Reference proteome</keyword>
<dbReference type="AlphaFoldDB" id="A0A2P2DHT9"/>
<dbReference type="OrthoDB" id="9802763at2"/>
<keyword evidence="2" id="KW-0472">Membrane</keyword>
<evidence type="ECO:0000313" key="3">
    <source>
        <dbReference type="EMBL" id="GBF44203.1"/>
    </source>
</evidence>
<feature type="region of interest" description="Disordered" evidence="1">
    <location>
        <begin position="49"/>
        <end position="71"/>
    </location>
</feature>
<protein>
    <submittedName>
        <fullName evidence="3">Cytochrome oxidase maturation protein</fullName>
    </submittedName>
</protein>
<dbReference type="Pfam" id="PF03597">
    <property type="entry name" value="FixS"/>
    <property type="match status" value="1"/>
</dbReference>
<dbReference type="Proteomes" id="UP000245206">
    <property type="component" value="Unassembled WGS sequence"/>
</dbReference>
<keyword evidence="2" id="KW-0812">Transmembrane</keyword>
<evidence type="ECO:0000256" key="1">
    <source>
        <dbReference type="SAM" id="MobiDB-lite"/>
    </source>
</evidence>
<keyword evidence="2" id="KW-1133">Transmembrane helix</keyword>
<organism evidence="3 4">
    <name type="scientific">Leptospira ellinghausenii</name>
    <dbReference type="NCBI Taxonomy" id="1917822"/>
    <lineage>
        <taxon>Bacteria</taxon>
        <taxon>Pseudomonadati</taxon>
        <taxon>Spirochaetota</taxon>
        <taxon>Spirochaetia</taxon>
        <taxon>Leptospirales</taxon>
        <taxon>Leptospiraceae</taxon>
        <taxon>Leptospira</taxon>
    </lineage>
</organism>
<evidence type="ECO:0000256" key="2">
    <source>
        <dbReference type="SAM" id="Phobius"/>
    </source>
</evidence>
<feature type="transmembrane region" description="Helical" evidence="2">
    <location>
        <begin position="6"/>
        <end position="26"/>
    </location>
</feature>
<proteinExistence type="predicted"/>
<dbReference type="RefSeq" id="WP_108961169.1">
    <property type="nucleotide sequence ID" value="NZ_BFAZ01000010.1"/>
</dbReference>
<sequence>MEALYLTIPMAMCIAGFFLYVFVLAFRKGQFEDIESPKYRMFFEEEYPVQSKVEPSLTKTEDKQNGPTDKS</sequence>
<comment type="caution">
    <text evidence="3">The sequence shown here is derived from an EMBL/GenBank/DDBJ whole genome shotgun (WGS) entry which is preliminary data.</text>
</comment>
<gene>
    <name evidence="3" type="ORF">LPTSP2_35060</name>
</gene>